<dbReference type="EMBL" id="JAUSRO010000004">
    <property type="protein sequence ID" value="MDP9899060.1"/>
    <property type="molecule type" value="Genomic_DNA"/>
</dbReference>
<reference evidence="10 11" key="1">
    <citation type="submission" date="2023-07" db="EMBL/GenBank/DDBJ databases">
        <title>Sorghum-associated microbial communities from plants grown in Nebraska, USA.</title>
        <authorList>
            <person name="Schachtman D."/>
        </authorList>
    </citation>
    <scope>NUCLEOTIDE SEQUENCE [LARGE SCALE GENOMIC DNA]</scope>
    <source>
        <strain evidence="10 11">DS1607</strain>
    </source>
</reference>
<evidence type="ECO:0000313" key="11">
    <source>
        <dbReference type="Proteomes" id="UP001226867"/>
    </source>
</evidence>
<dbReference type="Pfam" id="PF00528">
    <property type="entry name" value="BPD_transp_1"/>
    <property type="match status" value="1"/>
</dbReference>
<dbReference type="Gene3D" id="1.10.3720.10">
    <property type="entry name" value="MetI-like"/>
    <property type="match status" value="1"/>
</dbReference>
<feature type="transmembrane region" description="Helical" evidence="8">
    <location>
        <begin position="130"/>
        <end position="151"/>
    </location>
</feature>
<dbReference type="Proteomes" id="UP001226867">
    <property type="component" value="Unassembled WGS sequence"/>
</dbReference>
<dbReference type="CDD" id="cd06261">
    <property type="entry name" value="TM_PBP2"/>
    <property type="match status" value="1"/>
</dbReference>
<name>A0ABT9S4B0_9BURK</name>
<evidence type="ECO:0000256" key="8">
    <source>
        <dbReference type="RuleBase" id="RU363032"/>
    </source>
</evidence>
<protein>
    <submittedName>
        <fullName evidence="10">Spermidine/putrescine transport system permease protein</fullName>
    </submittedName>
</protein>
<dbReference type="PROSITE" id="PS50928">
    <property type="entry name" value="ABC_TM1"/>
    <property type="match status" value="1"/>
</dbReference>
<evidence type="ECO:0000313" key="10">
    <source>
        <dbReference type="EMBL" id="MDP9899060.1"/>
    </source>
</evidence>
<evidence type="ECO:0000256" key="1">
    <source>
        <dbReference type="ARBA" id="ARBA00004429"/>
    </source>
</evidence>
<comment type="subcellular location">
    <subcellularLocation>
        <location evidence="1">Cell inner membrane</location>
        <topology evidence="1">Multi-pass membrane protein</topology>
    </subcellularLocation>
    <subcellularLocation>
        <location evidence="8">Cell membrane</location>
        <topology evidence="8">Multi-pass membrane protein</topology>
    </subcellularLocation>
</comment>
<evidence type="ECO:0000256" key="4">
    <source>
        <dbReference type="ARBA" id="ARBA00022519"/>
    </source>
</evidence>
<evidence type="ECO:0000256" key="7">
    <source>
        <dbReference type="ARBA" id="ARBA00023136"/>
    </source>
</evidence>
<sequence>MRASRVLLGLFCLLICAYLLAPIVVVVGASFNSGPFLTFPPRGLSLRWFVAFLNNQVFIDAIVHSLWLAAAATAVSGVIGVAAALYYVRFAARGKESLRVAILLPLLLPEVLTAMALLFFFYAIGIGTKFGIGMMVGHVLITLPFVFLNVVTALHGFDGNWDLAARSLGASPWVSFRRVTLPLIKPGVINGCLFAFIISFDTFGISYLLKDVGGATLPLQLFDYLRFNFTPEAAAVSTMSIVMALLAVMATEKLVGLKIQRF</sequence>
<evidence type="ECO:0000256" key="2">
    <source>
        <dbReference type="ARBA" id="ARBA00022448"/>
    </source>
</evidence>
<keyword evidence="11" id="KW-1185">Reference proteome</keyword>
<keyword evidence="7 8" id="KW-0472">Membrane</keyword>
<keyword evidence="3" id="KW-1003">Cell membrane</keyword>
<organism evidence="10 11">
    <name type="scientific">Variovorax ginsengisoli</name>
    <dbReference type="NCBI Taxonomy" id="363844"/>
    <lineage>
        <taxon>Bacteria</taxon>
        <taxon>Pseudomonadati</taxon>
        <taxon>Pseudomonadota</taxon>
        <taxon>Betaproteobacteria</taxon>
        <taxon>Burkholderiales</taxon>
        <taxon>Comamonadaceae</taxon>
        <taxon>Variovorax</taxon>
    </lineage>
</organism>
<dbReference type="InterPro" id="IPR000515">
    <property type="entry name" value="MetI-like"/>
</dbReference>
<evidence type="ECO:0000256" key="6">
    <source>
        <dbReference type="ARBA" id="ARBA00022989"/>
    </source>
</evidence>
<evidence type="ECO:0000256" key="5">
    <source>
        <dbReference type="ARBA" id="ARBA00022692"/>
    </source>
</evidence>
<dbReference type="PANTHER" id="PTHR43357">
    <property type="entry name" value="INNER MEMBRANE ABC TRANSPORTER PERMEASE PROTEIN YDCV"/>
    <property type="match status" value="1"/>
</dbReference>
<dbReference type="RefSeq" id="WP_307688888.1">
    <property type="nucleotide sequence ID" value="NZ_JAUSRO010000004.1"/>
</dbReference>
<feature type="transmembrane region" description="Helical" evidence="8">
    <location>
        <begin position="100"/>
        <end position="124"/>
    </location>
</feature>
<keyword evidence="2 8" id="KW-0813">Transport</keyword>
<feature type="transmembrane region" description="Helical" evidence="8">
    <location>
        <begin position="187"/>
        <end position="209"/>
    </location>
</feature>
<feature type="transmembrane region" description="Helical" evidence="8">
    <location>
        <begin position="229"/>
        <end position="251"/>
    </location>
</feature>
<accession>A0ABT9S4B0</accession>
<keyword evidence="5 8" id="KW-0812">Transmembrane</keyword>
<dbReference type="InterPro" id="IPR035906">
    <property type="entry name" value="MetI-like_sf"/>
</dbReference>
<keyword evidence="6 8" id="KW-1133">Transmembrane helix</keyword>
<dbReference type="PANTHER" id="PTHR43357:SF4">
    <property type="entry name" value="INNER MEMBRANE ABC TRANSPORTER PERMEASE PROTEIN YDCV"/>
    <property type="match status" value="1"/>
</dbReference>
<feature type="domain" description="ABC transmembrane type-1" evidence="9">
    <location>
        <begin position="62"/>
        <end position="251"/>
    </location>
</feature>
<evidence type="ECO:0000259" key="9">
    <source>
        <dbReference type="PROSITE" id="PS50928"/>
    </source>
</evidence>
<proteinExistence type="inferred from homology"/>
<gene>
    <name evidence="10" type="ORF">J2W36_001305</name>
</gene>
<feature type="transmembrane region" description="Helical" evidence="8">
    <location>
        <begin position="66"/>
        <end position="88"/>
    </location>
</feature>
<dbReference type="SUPFAM" id="SSF161098">
    <property type="entry name" value="MetI-like"/>
    <property type="match status" value="1"/>
</dbReference>
<evidence type="ECO:0000256" key="3">
    <source>
        <dbReference type="ARBA" id="ARBA00022475"/>
    </source>
</evidence>
<comment type="caution">
    <text evidence="10">The sequence shown here is derived from an EMBL/GenBank/DDBJ whole genome shotgun (WGS) entry which is preliminary data.</text>
</comment>
<keyword evidence="4" id="KW-0997">Cell inner membrane</keyword>
<comment type="similarity">
    <text evidence="8">Belongs to the binding-protein-dependent transport system permease family.</text>
</comment>